<dbReference type="Proteomes" id="UP000318633">
    <property type="component" value="Unassembled WGS sequence"/>
</dbReference>
<name>A0ABD6QYU8_HELPX</name>
<sequence length="43" mass="4864">MIVLAQLVISVICIDSFSQSKIARITNAFYLPLFLVGKDFKFL</sequence>
<accession>A0ABD6QYU8</accession>
<comment type="caution">
    <text evidence="1">The sequence shown here is derived from an EMBL/GenBank/DDBJ whole genome shotgun (WGS) entry which is preliminary data.</text>
</comment>
<evidence type="ECO:0000313" key="1">
    <source>
        <dbReference type="EMBL" id="OOQ19344.1"/>
    </source>
</evidence>
<dbReference type="EMBL" id="MUPB01000032">
    <property type="protein sequence ID" value="OOQ19344.1"/>
    <property type="molecule type" value="Genomic_DNA"/>
</dbReference>
<evidence type="ECO:0000313" key="2">
    <source>
        <dbReference type="Proteomes" id="UP000318633"/>
    </source>
</evidence>
<reference evidence="1 2" key="1">
    <citation type="journal article" date="2017" name="Front. Cell. Infect. Microbiol.">
        <title>Whole Genome Sequence and Phylogenetic Analysis Show Helicobacter pylori Strains from Latin America Have Followed a Unique Evolution Pathway.</title>
        <authorList>
            <person name="Munoz-Ramirez Z.Y."/>
            <person name="Mendez-Tenorio A."/>
            <person name="Kato I."/>
            <person name="Bravo M.M."/>
            <person name="Rizzato C."/>
            <person name="Thorell K."/>
            <person name="Torres R.C."/>
            <person name="Aviles-Jimenez F."/>
            <person name="Camorlinga M."/>
            <person name="Canzian F."/>
            <person name="Torres J."/>
        </authorList>
    </citation>
    <scope>NUCLEOTIDE SEQUENCE [LARGE SCALE GENOMIC DNA]</scope>
    <source>
        <strain evidence="1 2">CG22371</strain>
    </source>
</reference>
<protein>
    <submittedName>
        <fullName evidence="1">AfsR family transcriptional regulator</fullName>
    </submittedName>
</protein>
<organism evidence="1 2">
    <name type="scientific">Helicobacter pylori</name>
    <name type="common">Campylobacter pylori</name>
    <dbReference type="NCBI Taxonomy" id="210"/>
    <lineage>
        <taxon>Bacteria</taxon>
        <taxon>Pseudomonadati</taxon>
        <taxon>Campylobacterota</taxon>
        <taxon>Epsilonproteobacteria</taxon>
        <taxon>Campylobacterales</taxon>
        <taxon>Helicobacteraceae</taxon>
        <taxon>Helicobacter</taxon>
    </lineage>
</organism>
<gene>
    <name evidence="1" type="ORF">B0X56_01455</name>
</gene>
<dbReference type="AlphaFoldDB" id="A0ABD6QYU8"/>
<proteinExistence type="predicted"/>